<evidence type="ECO:0000256" key="6">
    <source>
        <dbReference type="PIRNR" id="PIRNR002854"/>
    </source>
</evidence>
<keyword evidence="9" id="KW-1185">Reference proteome</keyword>
<evidence type="ECO:0000256" key="7">
    <source>
        <dbReference type="SAM" id="SignalP"/>
    </source>
</evidence>
<protein>
    <recommendedName>
        <fullName evidence="6">Lipoprotein</fullName>
    </recommendedName>
</protein>
<feature type="chain" id="PRO_5022005991" description="Lipoprotein" evidence="7">
    <location>
        <begin position="43"/>
        <end position="281"/>
    </location>
</feature>
<comment type="similarity">
    <text evidence="6">Belongs to the nlpA lipoprotein family.</text>
</comment>
<reference evidence="8 9" key="1">
    <citation type="submission" date="2019-07" db="EMBL/GenBank/DDBJ databases">
        <title>Whole genome shotgun sequence of Rhodospirillum oryzae NBRC 107573.</title>
        <authorList>
            <person name="Hosoyama A."/>
            <person name="Uohara A."/>
            <person name="Ohji S."/>
            <person name="Ichikawa N."/>
        </authorList>
    </citation>
    <scope>NUCLEOTIDE SEQUENCE [LARGE SCALE GENOMIC DNA]</scope>
    <source>
        <strain evidence="8 9">NBRC 107573</strain>
    </source>
</reference>
<evidence type="ECO:0000256" key="4">
    <source>
        <dbReference type="ARBA" id="ARBA00023139"/>
    </source>
</evidence>
<dbReference type="PIRSF" id="PIRSF002854">
    <property type="entry name" value="MetQ"/>
    <property type="match status" value="1"/>
</dbReference>
<accession>A0A512H491</accession>
<dbReference type="EMBL" id="BJZO01000006">
    <property type="protein sequence ID" value="GEO80243.1"/>
    <property type="molecule type" value="Genomic_DNA"/>
</dbReference>
<proteinExistence type="inferred from homology"/>
<dbReference type="GO" id="GO:0016020">
    <property type="term" value="C:membrane"/>
    <property type="evidence" value="ECO:0007669"/>
    <property type="project" value="UniProtKB-SubCell"/>
</dbReference>
<name>A0A512H491_9PROT</name>
<evidence type="ECO:0000256" key="5">
    <source>
        <dbReference type="ARBA" id="ARBA00023288"/>
    </source>
</evidence>
<dbReference type="SUPFAM" id="SSF53850">
    <property type="entry name" value="Periplasmic binding protein-like II"/>
    <property type="match status" value="1"/>
</dbReference>
<dbReference type="Gene3D" id="3.40.190.10">
    <property type="entry name" value="Periplasmic binding protein-like II"/>
    <property type="match status" value="2"/>
</dbReference>
<comment type="caution">
    <text evidence="8">The sequence shown here is derived from an EMBL/GenBank/DDBJ whole genome shotgun (WGS) entry which is preliminary data.</text>
</comment>
<organism evidence="8 9">
    <name type="scientific">Pararhodospirillum oryzae</name>
    <dbReference type="NCBI Taxonomy" id="478448"/>
    <lineage>
        <taxon>Bacteria</taxon>
        <taxon>Pseudomonadati</taxon>
        <taxon>Pseudomonadota</taxon>
        <taxon>Alphaproteobacteria</taxon>
        <taxon>Rhodospirillales</taxon>
        <taxon>Rhodospirillaceae</taxon>
        <taxon>Pararhodospirillum</taxon>
    </lineage>
</organism>
<keyword evidence="5 6" id="KW-0449">Lipoprotein</keyword>
<evidence type="ECO:0000256" key="2">
    <source>
        <dbReference type="ARBA" id="ARBA00022729"/>
    </source>
</evidence>
<comment type="subcellular location">
    <subcellularLocation>
        <location evidence="1">Membrane</location>
        <topology evidence="1">Lipid-anchor</topology>
    </subcellularLocation>
</comment>
<dbReference type="Proteomes" id="UP000321567">
    <property type="component" value="Unassembled WGS sequence"/>
</dbReference>
<sequence>MDRLSPTLPRSRTGLDLAVMKTLIKTAVVALGLALPSLGAHAAQPLTVGVSAGPYAEILEYVGHLYEQQEGIPVKVVEFADYTLPNAALAQGDIDFNNFQHKPYLENQIRARGYDLSAVEPSIVVPLGLYSKGLTRLEDLPQGAQVAIPNDPSNGARALLLLQQAGLLSLDPGRGVDVSVADITGNPRDLKIREIDAAQLPRALDDVPLAAVPLNYALAAKLDPKSALVREGADSPWGLWFVTRTADREEPRIRKFIALYRSAPVRDFILTRFEGSILPTW</sequence>
<dbReference type="PANTHER" id="PTHR30429:SF1">
    <property type="entry name" value="D-METHIONINE-BINDING LIPOPROTEIN METQ-RELATED"/>
    <property type="match status" value="1"/>
</dbReference>
<keyword evidence="3" id="KW-0472">Membrane</keyword>
<dbReference type="AlphaFoldDB" id="A0A512H491"/>
<evidence type="ECO:0000313" key="9">
    <source>
        <dbReference type="Proteomes" id="UP000321567"/>
    </source>
</evidence>
<evidence type="ECO:0000256" key="1">
    <source>
        <dbReference type="ARBA" id="ARBA00004635"/>
    </source>
</evidence>
<keyword evidence="4" id="KW-0564">Palmitate</keyword>
<gene>
    <name evidence="8" type="ORF">ROR02_03740</name>
</gene>
<evidence type="ECO:0000256" key="3">
    <source>
        <dbReference type="ARBA" id="ARBA00023136"/>
    </source>
</evidence>
<dbReference type="InterPro" id="IPR004872">
    <property type="entry name" value="Lipoprotein_NlpA"/>
</dbReference>
<feature type="signal peptide" evidence="7">
    <location>
        <begin position="1"/>
        <end position="42"/>
    </location>
</feature>
<dbReference type="Pfam" id="PF03180">
    <property type="entry name" value="Lipoprotein_9"/>
    <property type="match status" value="1"/>
</dbReference>
<evidence type="ECO:0000313" key="8">
    <source>
        <dbReference type="EMBL" id="GEO80243.1"/>
    </source>
</evidence>
<dbReference type="PANTHER" id="PTHR30429">
    <property type="entry name" value="D-METHIONINE-BINDING LIPOPROTEIN METQ"/>
    <property type="match status" value="1"/>
</dbReference>
<keyword evidence="2 7" id="KW-0732">Signal</keyword>